<dbReference type="HOGENOM" id="CLU_1776085_0_0_11"/>
<evidence type="ECO:0000313" key="1">
    <source>
        <dbReference type="EMBL" id="EHR59946.1"/>
    </source>
</evidence>
<dbReference type="AlphaFoldDB" id="H5XMJ6"/>
<proteinExistence type="predicted"/>
<keyword evidence="2" id="KW-1185">Reference proteome</keyword>
<gene>
    <name evidence="1" type="ORF">SaccyDRAFT_1033</name>
</gene>
<dbReference type="eggNOG" id="ENOG502ZKQ9">
    <property type="taxonomic scope" value="Bacteria"/>
</dbReference>
<dbReference type="OrthoDB" id="3556416at2"/>
<dbReference type="RefSeq" id="WP_005454214.1">
    <property type="nucleotide sequence ID" value="NZ_CM001440.1"/>
</dbReference>
<dbReference type="STRING" id="882082.SaccyDRAFT_1033"/>
<sequence length="142" mass="15080">MANRTDRIAIFQAAGFTVLGEAADASGVTPSAAIRAVASTAVVPRVRIGLTDDGSLVATERAWWETARDVGLFDEHGTCYFCITGPGASTLPWLRARAPERSGFLPVLWEKTGSPDFVAVSTLGTPVVGVSEEEDENWIVVT</sequence>
<reference evidence="1 2" key="1">
    <citation type="submission" date="2011-11" db="EMBL/GenBank/DDBJ databases">
        <title>The Noncontiguous Finished sequence of Saccharomonospora cyanea NA-134.</title>
        <authorList>
            <consortium name="US DOE Joint Genome Institute"/>
            <person name="Lucas S."/>
            <person name="Han J."/>
            <person name="Lapidus A."/>
            <person name="Cheng J.-F."/>
            <person name="Goodwin L."/>
            <person name="Pitluck S."/>
            <person name="Peters L."/>
            <person name="Ovchinnikova G."/>
            <person name="Lu M."/>
            <person name="Detter J.C."/>
            <person name="Han C."/>
            <person name="Tapia R."/>
            <person name="Land M."/>
            <person name="Hauser L."/>
            <person name="Kyrpides N."/>
            <person name="Ivanova N."/>
            <person name="Pagani I."/>
            <person name="Brambilla E.-M."/>
            <person name="Klenk H.-P."/>
            <person name="Woyke T."/>
        </authorList>
    </citation>
    <scope>NUCLEOTIDE SEQUENCE [LARGE SCALE GENOMIC DNA]</scope>
    <source>
        <strain evidence="1 2">NA-134</strain>
    </source>
</reference>
<protein>
    <submittedName>
        <fullName evidence="1">Uncharacterized protein</fullName>
    </submittedName>
</protein>
<name>H5XMJ6_9PSEU</name>
<accession>H5XMJ6</accession>
<organism evidence="1 2">
    <name type="scientific">Saccharomonospora cyanea NA-134</name>
    <dbReference type="NCBI Taxonomy" id="882082"/>
    <lineage>
        <taxon>Bacteria</taxon>
        <taxon>Bacillati</taxon>
        <taxon>Actinomycetota</taxon>
        <taxon>Actinomycetes</taxon>
        <taxon>Pseudonocardiales</taxon>
        <taxon>Pseudonocardiaceae</taxon>
        <taxon>Saccharomonospora</taxon>
    </lineage>
</organism>
<evidence type="ECO:0000313" key="2">
    <source>
        <dbReference type="Proteomes" id="UP000002791"/>
    </source>
</evidence>
<dbReference type="EMBL" id="CM001440">
    <property type="protein sequence ID" value="EHR59946.1"/>
    <property type="molecule type" value="Genomic_DNA"/>
</dbReference>
<dbReference type="Proteomes" id="UP000002791">
    <property type="component" value="Chromosome"/>
</dbReference>